<dbReference type="Pfam" id="PF14956">
    <property type="entry name" value="DUF4505"/>
    <property type="match status" value="1"/>
</dbReference>
<accession>A0A1B0DCF2</accession>
<dbReference type="EnsemblMetazoa" id="PPAI005491-RA">
    <property type="protein sequence ID" value="PPAI005491-PA"/>
    <property type="gene ID" value="PPAI005491"/>
</dbReference>
<dbReference type="InterPro" id="IPR028108">
    <property type="entry name" value="DUF4505"/>
</dbReference>
<evidence type="ECO:0000256" key="1">
    <source>
        <dbReference type="ARBA" id="ARBA00006322"/>
    </source>
</evidence>
<reference evidence="2" key="1">
    <citation type="submission" date="2022-08" db="UniProtKB">
        <authorList>
            <consortium name="EnsemblMetazoa"/>
        </authorList>
    </citation>
    <scope>IDENTIFICATION</scope>
    <source>
        <strain evidence="2">Israel</strain>
    </source>
</reference>
<protein>
    <submittedName>
        <fullName evidence="2">Uncharacterized protein</fullName>
    </submittedName>
</protein>
<dbReference type="PANTHER" id="PTHR31449">
    <property type="entry name" value="UPF0598 PROTEIN C8ORF82"/>
    <property type="match status" value="1"/>
</dbReference>
<organism evidence="2 3">
    <name type="scientific">Phlebotomus papatasi</name>
    <name type="common">Sandfly</name>
    <dbReference type="NCBI Taxonomy" id="29031"/>
    <lineage>
        <taxon>Eukaryota</taxon>
        <taxon>Metazoa</taxon>
        <taxon>Ecdysozoa</taxon>
        <taxon>Arthropoda</taxon>
        <taxon>Hexapoda</taxon>
        <taxon>Insecta</taxon>
        <taxon>Pterygota</taxon>
        <taxon>Neoptera</taxon>
        <taxon>Endopterygota</taxon>
        <taxon>Diptera</taxon>
        <taxon>Nematocera</taxon>
        <taxon>Psychodoidea</taxon>
        <taxon>Psychodidae</taxon>
        <taxon>Phlebotomus</taxon>
        <taxon>Phlebotomus</taxon>
    </lineage>
</organism>
<dbReference type="EMBL" id="AJVK01014013">
    <property type="status" value="NOT_ANNOTATED_CDS"/>
    <property type="molecule type" value="Genomic_DNA"/>
</dbReference>
<sequence>MKNFTSCFKDRKFLHFFFTRVKFNDFPRYTDTFPYLSPCGRERNFIRCDDLPIVYTHTMDDGMKLSFNHAGDLLTVPFQPDKIFMSPASGRVYHPAAERYGSIGLIRSKLAIEFSKYFDFLEGESQPPTHFTWNGQKYELDRKWVSTAITQKPL</sequence>
<dbReference type="VEuPathDB" id="VectorBase:PPAPM1_011210"/>
<evidence type="ECO:0000313" key="3">
    <source>
        <dbReference type="Proteomes" id="UP000092462"/>
    </source>
</evidence>
<dbReference type="Proteomes" id="UP000092462">
    <property type="component" value="Unassembled WGS sequence"/>
</dbReference>
<proteinExistence type="inferred from homology"/>
<evidence type="ECO:0000313" key="2">
    <source>
        <dbReference type="EnsemblMetazoa" id="PPAI005491-PA"/>
    </source>
</evidence>
<name>A0A1B0DCF2_PHLPP</name>
<dbReference type="VEuPathDB" id="VectorBase:PPAI005491"/>
<comment type="similarity">
    <text evidence="1">Belongs to the UPF0598 family.</text>
</comment>
<dbReference type="AlphaFoldDB" id="A0A1B0DCF2"/>
<keyword evidence="3" id="KW-1185">Reference proteome</keyword>
<dbReference type="PANTHER" id="PTHR31449:SF3">
    <property type="entry name" value="UPF0598 PROTEIN C8ORF82"/>
    <property type="match status" value="1"/>
</dbReference>